<reference evidence="3" key="3">
    <citation type="submission" date="2019-12" db="EMBL/GenBank/DDBJ databases">
        <authorList>
            <person name="Nguyen S.-T."/>
        </authorList>
    </citation>
    <scope>NUCLEOTIDE SEQUENCE</scope>
    <source>
        <strain evidence="3">DMS06669</strain>
    </source>
</reference>
<dbReference type="AlphaFoldDB" id="A0A505MBK4"/>
<protein>
    <submittedName>
        <fullName evidence="3">Uncharacterized protein</fullName>
    </submittedName>
</protein>
<dbReference type="EMBL" id="WWCH01000001">
    <property type="protein sequence ID" value="MYM78719.1"/>
    <property type="molecule type" value="Genomic_DNA"/>
</dbReference>
<evidence type="ECO:0000256" key="1">
    <source>
        <dbReference type="SAM" id="Coils"/>
    </source>
</evidence>
<feature type="coiled-coil region" evidence="1">
    <location>
        <begin position="12"/>
        <end position="39"/>
    </location>
</feature>
<dbReference type="RefSeq" id="WP_000351256.1">
    <property type="nucleotide sequence ID" value="NZ_AP022077.1"/>
</dbReference>
<sequence length="72" mass="8598">MDIIDIKIKDQFDQIHDAKAQLKKNLVEHENESLKLSQRIEYIIVDNEVILPTTELLFESEQNEKIYRVIEE</sequence>
<dbReference type="EMBL" id="LN997846">
    <property type="protein sequence ID" value="CUW35682.1"/>
    <property type="molecule type" value="Genomic_DNA"/>
</dbReference>
<keyword evidence="1" id="KW-0175">Coiled coil</keyword>
<proteinExistence type="predicted"/>
<name>A0A505MBK4_ACIBA</name>
<evidence type="ECO:0000313" key="5">
    <source>
        <dbReference type="Proteomes" id="UP000480763"/>
    </source>
</evidence>
<accession>A0A505MBK4</accession>
<evidence type="ECO:0000313" key="3">
    <source>
        <dbReference type="EMBL" id="MYM78719.1"/>
    </source>
</evidence>
<gene>
    <name evidence="2" type="ORF">ABR2091_2280</name>
    <name evidence="3" type="ORF">GSE42_12360</name>
</gene>
<organism evidence="3 5">
    <name type="scientific">Acinetobacter baumannii</name>
    <dbReference type="NCBI Taxonomy" id="470"/>
    <lineage>
        <taxon>Bacteria</taxon>
        <taxon>Pseudomonadati</taxon>
        <taxon>Pseudomonadota</taxon>
        <taxon>Gammaproteobacteria</taxon>
        <taxon>Moraxellales</taxon>
        <taxon>Moraxellaceae</taxon>
        <taxon>Acinetobacter</taxon>
        <taxon>Acinetobacter calcoaceticus/baumannii complex</taxon>
    </lineage>
</organism>
<reference evidence="3 5" key="2">
    <citation type="journal article" date="2017" name="Ann. Clin. Microbiol. Antimicrob.">
        <title>New eight genes identified at the clinical multidrug-resistant Acinetobacter baumannii DMS06669 strain in a Vietnam hospital.</title>
        <authorList>
            <person name="Si-Tuan N."/>
            <person name="Ngoc H.M."/>
            <person name="Hang P.T.T."/>
            <person name="Nguyen C."/>
            <person name="Van P.H."/>
            <person name="Huong N.T."/>
        </authorList>
    </citation>
    <scope>NUCLEOTIDE SEQUENCE [LARGE SCALE GENOMIC DNA]</scope>
    <source>
        <strain evidence="3 5">DMS06669</strain>
    </source>
</reference>
<reference evidence="2 4" key="1">
    <citation type="submission" date="2015-12" db="EMBL/GenBank/DDBJ databases">
        <authorList>
            <person name="Wibberg D."/>
        </authorList>
    </citation>
    <scope>NUCLEOTIDE SEQUENCE [LARGE SCALE GENOMIC DNA]</scope>
    <source>
        <strain evidence="2">R2091</strain>
    </source>
</reference>
<evidence type="ECO:0000313" key="4">
    <source>
        <dbReference type="Proteomes" id="UP000066661"/>
    </source>
</evidence>
<dbReference type="Proteomes" id="UP000066661">
    <property type="component" value="Chromosome I"/>
</dbReference>
<dbReference type="Proteomes" id="UP000480763">
    <property type="component" value="Unassembled WGS sequence"/>
</dbReference>
<evidence type="ECO:0000313" key="2">
    <source>
        <dbReference type="EMBL" id="CUW35682.1"/>
    </source>
</evidence>